<dbReference type="GO" id="GO:0006904">
    <property type="term" value="P:vesicle docking involved in exocytosis"/>
    <property type="evidence" value="ECO:0007669"/>
    <property type="project" value="InterPro"/>
</dbReference>
<comment type="caution">
    <text evidence="10">The sequence shown here is derived from an EMBL/GenBank/DDBJ whole genome shotgun (WGS) entry which is preliminary data.</text>
</comment>
<dbReference type="GO" id="GO:0032584">
    <property type="term" value="C:growth cone membrane"/>
    <property type="evidence" value="ECO:0007669"/>
    <property type="project" value="TreeGrafter"/>
</dbReference>
<dbReference type="GO" id="GO:0000145">
    <property type="term" value="C:exocyst"/>
    <property type="evidence" value="ECO:0007669"/>
    <property type="project" value="UniProtKB-UniRule"/>
</dbReference>
<feature type="compositionally biased region" description="Basic and acidic residues" evidence="7">
    <location>
        <begin position="408"/>
        <end position="423"/>
    </location>
</feature>
<dbReference type="GO" id="GO:0006612">
    <property type="term" value="P:protein targeting to membrane"/>
    <property type="evidence" value="ECO:0007669"/>
    <property type="project" value="UniProtKB-UniRule"/>
</dbReference>
<dbReference type="InterPro" id="IPR007191">
    <property type="entry name" value="Sec8_exocyst_N"/>
</dbReference>
<evidence type="ECO:0000256" key="6">
    <source>
        <dbReference type="SAM" id="Coils"/>
    </source>
</evidence>
<dbReference type="GO" id="GO:0007268">
    <property type="term" value="P:chemical synaptic transmission"/>
    <property type="evidence" value="ECO:0007669"/>
    <property type="project" value="TreeGrafter"/>
</dbReference>
<keyword evidence="11" id="KW-1185">Reference proteome</keyword>
<dbReference type="Pfam" id="PF20652">
    <property type="entry name" value="Sec8_C"/>
    <property type="match status" value="1"/>
</dbReference>
<dbReference type="EMBL" id="CACRXK020000014">
    <property type="protein sequence ID" value="CAB3976804.1"/>
    <property type="molecule type" value="Genomic_DNA"/>
</dbReference>
<feature type="region of interest" description="Disordered" evidence="7">
    <location>
        <begin position="374"/>
        <end position="423"/>
    </location>
</feature>
<dbReference type="GO" id="GO:0045202">
    <property type="term" value="C:synapse"/>
    <property type="evidence" value="ECO:0007669"/>
    <property type="project" value="TreeGrafter"/>
</dbReference>
<dbReference type="PANTHER" id="PTHR14146">
    <property type="entry name" value="EXOCYST COMPLEX COMPONENT 4"/>
    <property type="match status" value="1"/>
</dbReference>
<evidence type="ECO:0000259" key="8">
    <source>
        <dbReference type="Pfam" id="PF04048"/>
    </source>
</evidence>
<evidence type="ECO:0000256" key="2">
    <source>
        <dbReference type="ARBA" id="ARBA00022448"/>
    </source>
</evidence>
<keyword evidence="2 5" id="KW-0813">Transport</keyword>
<keyword evidence="6" id="KW-0175">Coiled coil</keyword>
<dbReference type="OrthoDB" id="272977at2759"/>
<gene>
    <name evidence="10" type="ORF">PACLA_8A034482</name>
</gene>
<evidence type="ECO:0000256" key="5">
    <source>
        <dbReference type="RuleBase" id="RU367079"/>
    </source>
</evidence>
<feature type="domain" description="Exocyst complex component Sec8 middle helical bundle" evidence="9">
    <location>
        <begin position="276"/>
        <end position="553"/>
    </location>
</feature>
<evidence type="ECO:0000259" key="9">
    <source>
        <dbReference type="Pfam" id="PF20652"/>
    </source>
</evidence>
<sequence>MEFAMSKDETVKSPALLRVVKSLTSSGENKSERDLEKKRLEYEFNEQDQILNKLVEERHVSLNSTLQSFTGIASRIKDSRDKVKNLKETLNNCKNLLHCKRDDLRKHWIESMELNDVLFLLDKIDKARNVPEELQKYTESKYYLHATKLLVQTVEVLDKNLKGVEALRELRVDLQTRKERMHERLLEELNRHLYLESSKTTQLKSLGLKGAFSPKRDDKDQSILSVESIPVSESPGGEFKRTHRITASRNQIMEETLAAENSEDKEELINEDLHINPESDSAHFMTILVQCLALLEKVPEATEELKNCMKREMTGIVHRATTEVKERIGNREEMKSKLNVLLKLLEVIFEKFKGVARAHEVVLKALQRVTAEQEAKTMAVEELSESTDDSDEEDDSETETNETSSPKETNETTSPKESKEVAESTKLYTMEDVWSEIQFTIQVLLSDYLDIQNVQSPHHPTPASFSESDMDISSFFSLKKKGAAPPRKIPLFRFEGSSSSLSMNTYIREKRQEAASPFSMSEEDPYGSQMYKTRPELLCPPSMKNITVIFRPVMKFVVTVESSINYEPKMRCILYQFITDYVKDVYVGEKQYEINQQIDSVTKGNDGFKTLVSASVTKKLEADRPLLKSTVLVEEMIQDLKGLMQSLPLYASKFMEMICAILNNYKETCYAAYKTIVKVTQSNSVSPIISATWAKDDDISRLLRSLPNWTNLHGHTKHRKKEIEENSEAIRMRNERESELLINNLGETVIKKNEVILNSADLKTLANLQESTEWLTGRIKSFASSLSAETTGINVLSPGSHEKLKVQDIPPISEDMLRILNNLGQDFQNLAEMCLLVLHLEIRCHCFYYLLQALRQTSYVCSVESVDADTLVIQMNKDLIALEDIVATSLAPHKFKYMFEGLGHMMSSLIISAAPNIKKINSNGVKKMSRNIFAIQQNLLNITQSREPDLDKARLYYDLLYKIPGDFLVVLVEQGAKYTDIEYENILNLYARSQAVIDKEANKQRLAKLKEILKELRINQQTTV</sequence>
<dbReference type="Proteomes" id="UP001152795">
    <property type="component" value="Unassembled WGS sequence"/>
</dbReference>
<dbReference type="InterPro" id="IPR039682">
    <property type="entry name" value="Sec8/EXOC4"/>
</dbReference>
<dbReference type="GO" id="GO:0015031">
    <property type="term" value="P:protein transport"/>
    <property type="evidence" value="ECO:0007669"/>
    <property type="project" value="UniProtKB-KW"/>
</dbReference>
<keyword evidence="3 5" id="KW-0268">Exocytosis</keyword>
<accession>A0A7D9HA14</accession>
<dbReference type="GO" id="GO:0090522">
    <property type="term" value="P:vesicle tethering involved in exocytosis"/>
    <property type="evidence" value="ECO:0007669"/>
    <property type="project" value="UniProtKB-UniRule"/>
</dbReference>
<organism evidence="10 11">
    <name type="scientific">Paramuricea clavata</name>
    <name type="common">Red gorgonian</name>
    <name type="synonym">Violescent sea-whip</name>
    <dbReference type="NCBI Taxonomy" id="317549"/>
    <lineage>
        <taxon>Eukaryota</taxon>
        <taxon>Metazoa</taxon>
        <taxon>Cnidaria</taxon>
        <taxon>Anthozoa</taxon>
        <taxon>Octocorallia</taxon>
        <taxon>Malacalcyonacea</taxon>
        <taxon>Plexauridae</taxon>
        <taxon>Paramuricea</taxon>
    </lineage>
</organism>
<evidence type="ECO:0000256" key="7">
    <source>
        <dbReference type="SAM" id="MobiDB-lite"/>
    </source>
</evidence>
<dbReference type="AlphaFoldDB" id="A0A7D9HA14"/>
<dbReference type="PANTHER" id="PTHR14146:SF0">
    <property type="entry name" value="EXOCYST COMPLEX COMPONENT 4"/>
    <property type="match status" value="1"/>
</dbReference>
<dbReference type="Pfam" id="PF04048">
    <property type="entry name" value="Sec8_N"/>
    <property type="match status" value="1"/>
</dbReference>
<evidence type="ECO:0000313" key="10">
    <source>
        <dbReference type="EMBL" id="CAB3976804.1"/>
    </source>
</evidence>
<name>A0A7D9HA14_PARCT</name>
<comment type="similarity">
    <text evidence="1 5">Belongs to the SEC8 family.</text>
</comment>
<evidence type="ECO:0000256" key="4">
    <source>
        <dbReference type="ARBA" id="ARBA00022927"/>
    </source>
</evidence>
<reference evidence="10" key="1">
    <citation type="submission" date="2020-04" db="EMBL/GenBank/DDBJ databases">
        <authorList>
            <person name="Alioto T."/>
            <person name="Alioto T."/>
            <person name="Gomez Garrido J."/>
        </authorList>
    </citation>
    <scope>NUCLEOTIDE SEQUENCE</scope>
    <source>
        <strain evidence="10">A484AB</strain>
    </source>
</reference>
<keyword evidence="4 5" id="KW-0653">Protein transport</keyword>
<proteinExistence type="inferred from homology"/>
<feature type="coiled-coil region" evidence="6">
    <location>
        <begin position="37"/>
        <end position="103"/>
    </location>
</feature>
<evidence type="ECO:0000313" key="11">
    <source>
        <dbReference type="Proteomes" id="UP001152795"/>
    </source>
</evidence>
<feature type="domain" description="Exocyst complex component Sec8 N-terminal" evidence="8">
    <location>
        <begin position="48"/>
        <end position="136"/>
    </location>
</feature>
<dbReference type="GO" id="GO:0006893">
    <property type="term" value="P:Golgi to plasma membrane transport"/>
    <property type="evidence" value="ECO:0007669"/>
    <property type="project" value="TreeGrafter"/>
</dbReference>
<evidence type="ECO:0000256" key="3">
    <source>
        <dbReference type="ARBA" id="ARBA00022483"/>
    </source>
</evidence>
<feature type="compositionally biased region" description="Acidic residues" evidence="7">
    <location>
        <begin position="382"/>
        <end position="400"/>
    </location>
</feature>
<evidence type="ECO:0000256" key="1">
    <source>
        <dbReference type="ARBA" id="ARBA00010470"/>
    </source>
</evidence>
<protein>
    <recommendedName>
        <fullName evidence="5">Exocyst complex component Sec8</fullName>
    </recommendedName>
</protein>
<dbReference type="InterPro" id="IPR048630">
    <property type="entry name" value="Sec8_M"/>
</dbReference>
<comment type="function">
    <text evidence="5">Component of the exocyst complex involved in the docking of exocytic vesicles with fusion sites on the plasma membrane.</text>
</comment>